<organism evidence="1 2">
    <name type="scientific">Schizopora paradoxa</name>
    <dbReference type="NCBI Taxonomy" id="27342"/>
    <lineage>
        <taxon>Eukaryota</taxon>
        <taxon>Fungi</taxon>
        <taxon>Dikarya</taxon>
        <taxon>Basidiomycota</taxon>
        <taxon>Agaricomycotina</taxon>
        <taxon>Agaricomycetes</taxon>
        <taxon>Hymenochaetales</taxon>
        <taxon>Schizoporaceae</taxon>
        <taxon>Schizopora</taxon>
    </lineage>
</organism>
<keyword evidence="2" id="KW-1185">Reference proteome</keyword>
<dbReference type="InParanoid" id="A0A0H2R8D8"/>
<name>A0A0H2R8D8_9AGAM</name>
<dbReference type="EMBL" id="KQ086106">
    <property type="protein sequence ID" value="KLO08094.1"/>
    <property type="molecule type" value="Genomic_DNA"/>
</dbReference>
<evidence type="ECO:0000313" key="2">
    <source>
        <dbReference type="Proteomes" id="UP000053477"/>
    </source>
</evidence>
<accession>A0A0H2R8D8</accession>
<dbReference type="Proteomes" id="UP000053477">
    <property type="component" value="Unassembled WGS sequence"/>
</dbReference>
<sequence length="127" mass="14325">MMFAGLLTERILKRRQLHPVRSVLRFRSLARTSVLSTSALTSCFVNRQTRSFWKLVETLPRPSCAHQSLLPTPEASCLPHATLNCERGRTNLHGCILAGYSSNQRSDREDVRVFSASICAYHCCSDK</sequence>
<proteinExistence type="predicted"/>
<reference evidence="1 2" key="1">
    <citation type="submission" date="2015-04" db="EMBL/GenBank/DDBJ databases">
        <title>Complete genome sequence of Schizopora paradoxa KUC8140, a cosmopolitan wood degrader in East Asia.</title>
        <authorList>
            <consortium name="DOE Joint Genome Institute"/>
            <person name="Min B."/>
            <person name="Park H."/>
            <person name="Jang Y."/>
            <person name="Kim J.-J."/>
            <person name="Kim K.H."/>
            <person name="Pangilinan J."/>
            <person name="Lipzen A."/>
            <person name="Riley R."/>
            <person name="Grigoriev I.V."/>
            <person name="Spatafora J.W."/>
            <person name="Choi I.-G."/>
        </authorList>
    </citation>
    <scope>NUCLEOTIDE SEQUENCE [LARGE SCALE GENOMIC DNA]</scope>
    <source>
        <strain evidence="1 2">KUC8140</strain>
    </source>
</reference>
<evidence type="ECO:0000313" key="1">
    <source>
        <dbReference type="EMBL" id="KLO08094.1"/>
    </source>
</evidence>
<protein>
    <submittedName>
        <fullName evidence="1">Uncharacterized protein</fullName>
    </submittedName>
</protein>
<gene>
    <name evidence="1" type="ORF">SCHPADRAFT_621648</name>
</gene>
<dbReference type="AlphaFoldDB" id="A0A0H2R8D8"/>